<evidence type="ECO:0000313" key="1">
    <source>
        <dbReference type="EMBL" id="RBP92368.1"/>
    </source>
</evidence>
<dbReference type="AlphaFoldDB" id="A0A366JTS4"/>
<organism evidence="1 2">
    <name type="scientific">Cytobacillus firmus</name>
    <name type="common">Bacillus firmus</name>
    <dbReference type="NCBI Taxonomy" id="1399"/>
    <lineage>
        <taxon>Bacteria</taxon>
        <taxon>Bacillati</taxon>
        <taxon>Bacillota</taxon>
        <taxon>Bacilli</taxon>
        <taxon>Bacillales</taxon>
        <taxon>Bacillaceae</taxon>
        <taxon>Cytobacillus</taxon>
    </lineage>
</organism>
<dbReference type="EMBL" id="QNSF01000007">
    <property type="protein sequence ID" value="RBP92368.1"/>
    <property type="molecule type" value="Genomic_DNA"/>
</dbReference>
<keyword evidence="2" id="KW-1185">Reference proteome</keyword>
<comment type="caution">
    <text evidence="1">The sequence shown here is derived from an EMBL/GenBank/DDBJ whole genome shotgun (WGS) entry which is preliminary data.</text>
</comment>
<protein>
    <submittedName>
        <fullName evidence="1">Uncharacterized protein</fullName>
    </submittedName>
</protein>
<dbReference type="Proteomes" id="UP000252731">
    <property type="component" value="Unassembled WGS sequence"/>
</dbReference>
<proteinExistence type="predicted"/>
<evidence type="ECO:0000313" key="2">
    <source>
        <dbReference type="Proteomes" id="UP000252731"/>
    </source>
</evidence>
<reference evidence="1 2" key="1">
    <citation type="submission" date="2018-06" db="EMBL/GenBank/DDBJ databases">
        <title>Freshwater and sediment microbial communities from various areas in North America, analyzing microbe dynamics in response to fracking.</title>
        <authorList>
            <person name="Lamendella R."/>
        </authorList>
    </citation>
    <scope>NUCLEOTIDE SEQUENCE [LARGE SCALE GENOMIC DNA]</scope>
    <source>
        <strain evidence="1 2">14_TX</strain>
    </source>
</reference>
<gene>
    <name evidence="1" type="ORF">DFO70_107303</name>
</gene>
<name>A0A366JTS4_CYTFI</name>
<accession>A0A366JTS4</accession>
<sequence length="40" mass="4586">MECYEAVQFQASAKIPFYQKAFGLRLLFFIDAGFGRFAGF</sequence>